<evidence type="ECO:0000256" key="3">
    <source>
        <dbReference type="ARBA" id="ARBA00022801"/>
    </source>
</evidence>
<dbReference type="PANTHER" id="PTHR10183:SF379">
    <property type="entry name" value="CALPAIN-5"/>
    <property type="match status" value="1"/>
</dbReference>
<reference evidence="8 9" key="1">
    <citation type="submission" date="2020-06" db="EMBL/GenBank/DDBJ databases">
        <authorList>
            <person name="Li R."/>
            <person name="Bekaert M."/>
        </authorList>
    </citation>
    <scope>NUCLEOTIDE SEQUENCE [LARGE SCALE GENOMIC DNA]</scope>
    <source>
        <strain evidence="9">wild</strain>
    </source>
</reference>
<keyword evidence="2" id="KW-0645">Protease</keyword>
<protein>
    <recommendedName>
        <fullName evidence="7">Calpain catalytic domain-containing protein</fullName>
    </recommendedName>
</protein>
<dbReference type="Pfam" id="PF01067">
    <property type="entry name" value="Calpain_III"/>
    <property type="match status" value="1"/>
</dbReference>
<dbReference type="InterPro" id="IPR022682">
    <property type="entry name" value="Calpain_domain_III"/>
</dbReference>
<evidence type="ECO:0000313" key="9">
    <source>
        <dbReference type="Proteomes" id="UP000507470"/>
    </source>
</evidence>
<keyword evidence="4" id="KW-0788">Thiol protease</keyword>
<dbReference type="EMBL" id="CACVKT020007820">
    <property type="protein sequence ID" value="CAC5411008.1"/>
    <property type="molecule type" value="Genomic_DNA"/>
</dbReference>
<evidence type="ECO:0000256" key="1">
    <source>
        <dbReference type="ARBA" id="ARBA00007623"/>
    </source>
</evidence>
<dbReference type="SMART" id="SM00230">
    <property type="entry name" value="CysPc"/>
    <property type="match status" value="1"/>
</dbReference>
<sequence>MGCSSTKEIDDSQIWTNIHSQLPSQTTRERANAADRLKQSNIVGVKGKRSKTYFEPCMLYVDEPGHKNYYLNDLGLFEQDIEFTTRRKTSTHQKRPKCSGLWLDDSFDETKLVLRDEEVKLLRPKEIHPQACILVDLTEERNCDTIDTECNNFMVNVLLLATDSFLLQRILPDDYKSTKKYDGIFHCRFCRIGIWEDVYIDDRLPVRDDGLIYGSSSNEYNEMWIPLIRRAYEAMRRRRFLEVFRTLTGGTGVEIKLSDKKFDPGYIGNKIDLALQQGLWVVCSVSESSDGVFNLIYGQVFIIKAILKVETKRGKEVILVRMRNPIGNNEWTGPWSQRSSEWETAVCNQRPFMLDREFFMSVDSLIKYMNCIIICNLIPEQDKLGTEERSNYTTKIYGEWKGNMAAGLDYLKNPKYLIKISDKGIEDDGKVRVVIILEQMTHQTSMELVALRTKLYKVHTVCKHGMIIEDITEEGICSKRISVTLSVRAVPGNYLIVPHTDREEYEKDFMIAIYTPTPLKGVRFIDERNPILVSRQGTTVKLKGATSESKLECVNYSWGEWDLQKGYLHGEEFEKNPQFEIQIPYEAPSCVVRFQLLKDSFQEDACIGFRLFKMTSYRKMPLTKSWIDAIWDDPVKCHDGSIEGWHWDYIAPTYTLAPGTYIAIAWADKPDYKCSFCLVVKVSFPIKVT</sequence>
<evidence type="ECO:0000256" key="6">
    <source>
        <dbReference type="PROSITE-ProRule" id="PRU00239"/>
    </source>
</evidence>
<gene>
    <name evidence="8" type="ORF">MCOR_44144</name>
</gene>
<feature type="domain" description="Calpain catalytic" evidence="7">
    <location>
        <begin position="77"/>
        <end position="378"/>
    </location>
</feature>
<evidence type="ECO:0000313" key="8">
    <source>
        <dbReference type="EMBL" id="CAC5411008.1"/>
    </source>
</evidence>
<comment type="similarity">
    <text evidence="1">Belongs to the peptidase C2 family.</text>
</comment>
<evidence type="ECO:0000256" key="5">
    <source>
        <dbReference type="PIRSR" id="PIRSR622684-1"/>
    </source>
</evidence>
<dbReference type="InterPro" id="IPR038765">
    <property type="entry name" value="Papain-like_cys_pep_sf"/>
</dbReference>
<dbReference type="OrthoDB" id="424753at2759"/>
<comment type="caution">
    <text evidence="6">Lacks conserved residue(s) required for the propagation of feature annotation.</text>
</comment>
<accession>A0A6J8DQU6</accession>
<keyword evidence="3" id="KW-0378">Hydrolase</keyword>
<dbReference type="GO" id="GO:0006508">
    <property type="term" value="P:proteolysis"/>
    <property type="evidence" value="ECO:0007669"/>
    <property type="project" value="UniProtKB-KW"/>
</dbReference>
<organism evidence="8 9">
    <name type="scientific">Mytilus coruscus</name>
    <name type="common">Sea mussel</name>
    <dbReference type="NCBI Taxonomy" id="42192"/>
    <lineage>
        <taxon>Eukaryota</taxon>
        <taxon>Metazoa</taxon>
        <taxon>Spiralia</taxon>
        <taxon>Lophotrochozoa</taxon>
        <taxon>Mollusca</taxon>
        <taxon>Bivalvia</taxon>
        <taxon>Autobranchia</taxon>
        <taxon>Pteriomorphia</taxon>
        <taxon>Mytilida</taxon>
        <taxon>Mytiloidea</taxon>
        <taxon>Mytilidae</taxon>
        <taxon>Mytilinae</taxon>
        <taxon>Mytilus</taxon>
    </lineage>
</organism>
<keyword evidence="9" id="KW-1185">Reference proteome</keyword>
<name>A0A6J8DQU6_MYTCO</name>
<evidence type="ECO:0000256" key="4">
    <source>
        <dbReference type="ARBA" id="ARBA00022807"/>
    </source>
</evidence>
<dbReference type="PROSITE" id="PS50203">
    <property type="entry name" value="CALPAIN_CAT"/>
    <property type="match status" value="1"/>
</dbReference>
<dbReference type="Pfam" id="PF00648">
    <property type="entry name" value="Peptidase_C2"/>
    <property type="match status" value="1"/>
</dbReference>
<dbReference type="Proteomes" id="UP000507470">
    <property type="component" value="Unassembled WGS sequence"/>
</dbReference>
<dbReference type="InterPro" id="IPR001300">
    <property type="entry name" value="Peptidase_C2_calpain_cat"/>
</dbReference>
<evidence type="ECO:0000256" key="2">
    <source>
        <dbReference type="ARBA" id="ARBA00022670"/>
    </source>
</evidence>
<dbReference type="SUPFAM" id="SSF54001">
    <property type="entry name" value="Cysteine proteinases"/>
    <property type="match status" value="1"/>
</dbReference>
<proteinExistence type="inferred from homology"/>
<dbReference type="AlphaFoldDB" id="A0A6J8DQU6"/>
<dbReference type="InterPro" id="IPR022684">
    <property type="entry name" value="Calpain_cysteine_protease"/>
</dbReference>
<evidence type="ECO:0000259" key="7">
    <source>
        <dbReference type="PROSITE" id="PS50203"/>
    </source>
</evidence>
<feature type="active site" evidence="5">
    <location>
        <position position="150"/>
    </location>
</feature>
<dbReference type="SUPFAM" id="SSF49758">
    <property type="entry name" value="Calpain large subunit, middle domain (domain III)"/>
    <property type="match status" value="2"/>
</dbReference>
<dbReference type="GO" id="GO:0004198">
    <property type="term" value="F:calcium-dependent cysteine-type endopeptidase activity"/>
    <property type="evidence" value="ECO:0007669"/>
    <property type="project" value="InterPro"/>
</dbReference>
<dbReference type="Gene3D" id="2.60.120.380">
    <property type="match status" value="2"/>
</dbReference>
<dbReference type="PANTHER" id="PTHR10183">
    <property type="entry name" value="CALPAIN"/>
    <property type="match status" value="1"/>
</dbReference>
<dbReference type="PRINTS" id="PR00704">
    <property type="entry name" value="CALPAIN"/>
</dbReference>
<feature type="active site" evidence="5">
    <location>
        <position position="324"/>
    </location>
</feature>
<dbReference type="Gene3D" id="3.90.70.10">
    <property type="entry name" value="Cysteine proteinases"/>
    <property type="match status" value="1"/>
</dbReference>
<dbReference type="InterPro" id="IPR036213">
    <property type="entry name" value="Calpain_III_sf"/>
</dbReference>